<dbReference type="PANTHER" id="PTHR35446:SF3">
    <property type="entry name" value="CMD DOMAIN-CONTAINING PROTEIN"/>
    <property type="match status" value="1"/>
</dbReference>
<dbReference type="OrthoDB" id="9808310at2"/>
<dbReference type="Proteomes" id="UP000295783">
    <property type="component" value="Unassembled WGS sequence"/>
</dbReference>
<evidence type="ECO:0000313" key="2">
    <source>
        <dbReference type="EMBL" id="TDQ84454.1"/>
    </source>
</evidence>
<evidence type="ECO:0000313" key="3">
    <source>
        <dbReference type="Proteomes" id="UP000295783"/>
    </source>
</evidence>
<keyword evidence="3" id="KW-1185">Reference proteome</keyword>
<organism evidence="2 3">
    <name type="scientific">Dongia mobilis</name>
    <dbReference type="NCBI Taxonomy" id="578943"/>
    <lineage>
        <taxon>Bacteria</taxon>
        <taxon>Pseudomonadati</taxon>
        <taxon>Pseudomonadota</taxon>
        <taxon>Alphaproteobacteria</taxon>
        <taxon>Rhodospirillales</taxon>
        <taxon>Dongiaceae</taxon>
        <taxon>Dongia</taxon>
    </lineage>
</organism>
<accession>A0A4R6WWN4</accession>
<dbReference type="RefSeq" id="WP_133612477.1">
    <property type="nucleotide sequence ID" value="NZ_SNYW01000006.1"/>
</dbReference>
<proteinExistence type="predicted"/>
<dbReference type="GO" id="GO:0051920">
    <property type="term" value="F:peroxiredoxin activity"/>
    <property type="evidence" value="ECO:0007669"/>
    <property type="project" value="InterPro"/>
</dbReference>
<gene>
    <name evidence="2" type="ORF">A8950_1007</name>
</gene>
<name>A0A4R6WWN4_9PROT</name>
<feature type="domain" description="Carboxymuconolactone decarboxylase-like" evidence="1">
    <location>
        <begin position="42"/>
        <end position="118"/>
    </location>
</feature>
<dbReference type="InterPro" id="IPR003779">
    <property type="entry name" value="CMD-like"/>
</dbReference>
<dbReference type="Gene3D" id="1.20.1290.10">
    <property type="entry name" value="AhpD-like"/>
    <property type="match status" value="1"/>
</dbReference>
<dbReference type="NCBIfam" id="TIGR01926">
    <property type="entry name" value="peroxid_rel"/>
    <property type="match status" value="1"/>
</dbReference>
<dbReference type="InterPro" id="IPR010195">
    <property type="entry name" value="Uncharacterised_peroxidase-rel"/>
</dbReference>
<dbReference type="PANTHER" id="PTHR35446">
    <property type="entry name" value="SI:CH211-175M2.5"/>
    <property type="match status" value="1"/>
</dbReference>
<evidence type="ECO:0000259" key="1">
    <source>
        <dbReference type="Pfam" id="PF02627"/>
    </source>
</evidence>
<dbReference type="InterPro" id="IPR004675">
    <property type="entry name" value="AhpD_core"/>
</dbReference>
<dbReference type="Pfam" id="PF02627">
    <property type="entry name" value="CMD"/>
    <property type="match status" value="1"/>
</dbReference>
<sequence length="182" mass="18864">MQRIASVDPATATGPAKDLLDGLKAKIGMVPNLYRLLAQSPETLGGVLGLSGALAKGRLDAATRERIALAVANVNGCDYCNAAHSAIAKGHKLSEAEIQANRTGRSTDPHADAAVAFARKVALTRADVSEADLAALRNAGYSDAQIVEIVVNVAANVVTNYVNEVFKTEIDFPATAPATRAA</sequence>
<keyword evidence="2" id="KW-0560">Oxidoreductase</keyword>
<dbReference type="NCBIfam" id="TIGR00778">
    <property type="entry name" value="ahpD_dom"/>
    <property type="match status" value="1"/>
</dbReference>
<reference evidence="2 3" key="1">
    <citation type="submission" date="2019-03" db="EMBL/GenBank/DDBJ databases">
        <title>Genomic Encyclopedia of Type Strains, Phase III (KMG-III): the genomes of soil and plant-associated and newly described type strains.</title>
        <authorList>
            <person name="Whitman W."/>
        </authorList>
    </citation>
    <scope>NUCLEOTIDE SEQUENCE [LARGE SCALE GENOMIC DNA]</scope>
    <source>
        <strain evidence="2 3">CGMCC 1.7660</strain>
    </source>
</reference>
<dbReference type="AlphaFoldDB" id="A0A4R6WWN4"/>
<dbReference type="EMBL" id="SNYW01000006">
    <property type="protein sequence ID" value="TDQ84454.1"/>
    <property type="molecule type" value="Genomic_DNA"/>
</dbReference>
<protein>
    <submittedName>
        <fullName evidence="2">Putative peroxidase-related enzyme</fullName>
    </submittedName>
</protein>
<dbReference type="InterPro" id="IPR029032">
    <property type="entry name" value="AhpD-like"/>
</dbReference>
<comment type="caution">
    <text evidence="2">The sequence shown here is derived from an EMBL/GenBank/DDBJ whole genome shotgun (WGS) entry which is preliminary data.</text>
</comment>
<keyword evidence="2" id="KW-0575">Peroxidase</keyword>
<dbReference type="SUPFAM" id="SSF69118">
    <property type="entry name" value="AhpD-like"/>
    <property type="match status" value="1"/>
</dbReference>